<evidence type="ECO:0000313" key="3">
    <source>
        <dbReference type="Proteomes" id="UP000025748"/>
    </source>
</evidence>
<evidence type="ECO:0000313" key="2">
    <source>
        <dbReference type="EMBL" id="KCB23541.1"/>
    </source>
</evidence>
<dbReference type="Proteomes" id="UP000025748">
    <property type="component" value="Unassembled WGS sequence"/>
</dbReference>
<comment type="caution">
    <text evidence="2">The sequence shown here is derived from an EMBL/GenBank/DDBJ whole genome shotgun (WGS) entry which is preliminary data.</text>
</comment>
<feature type="region of interest" description="Disordered" evidence="1">
    <location>
        <begin position="27"/>
        <end position="50"/>
    </location>
</feature>
<dbReference type="InterPro" id="IPR010985">
    <property type="entry name" value="Ribbon_hlx_hlx"/>
</dbReference>
<organism evidence="2 3">
    <name type="scientific">Bordetella hinzii OH87 BAL007II</name>
    <dbReference type="NCBI Taxonomy" id="1331262"/>
    <lineage>
        <taxon>Bacteria</taxon>
        <taxon>Pseudomonadati</taxon>
        <taxon>Pseudomonadota</taxon>
        <taxon>Betaproteobacteria</taxon>
        <taxon>Burkholderiales</taxon>
        <taxon>Alcaligenaceae</taxon>
        <taxon>Bordetella</taxon>
    </lineage>
</organism>
<sequence length="97" mass="10635">MMAHPEQESLMNKYDLEKNKALKLAGQLRQAGTPGRFGAGQAPDRREQRKLDQAAGLVPFALKLPQAQADRLRALAQERGVSTNDIVAELLQKALDA</sequence>
<gene>
    <name evidence="2" type="ORF">L544_4417</name>
</gene>
<dbReference type="EMBL" id="JHEM01000019">
    <property type="protein sequence ID" value="KCB23541.1"/>
    <property type="molecule type" value="Genomic_DNA"/>
</dbReference>
<evidence type="ECO:0000256" key="1">
    <source>
        <dbReference type="SAM" id="MobiDB-lite"/>
    </source>
</evidence>
<accession>A0ABR4R0X7</accession>
<dbReference type="SUPFAM" id="SSF47598">
    <property type="entry name" value="Ribbon-helix-helix"/>
    <property type="match status" value="1"/>
</dbReference>
<proteinExistence type="predicted"/>
<keyword evidence="3" id="KW-1185">Reference proteome</keyword>
<name>A0ABR4R0X7_9BORD</name>
<reference evidence="2 3" key="1">
    <citation type="submission" date="2014-03" db="EMBL/GenBank/DDBJ databases">
        <title>Genome sequence of Bordetella hinzii.</title>
        <authorList>
            <person name="Register K."/>
            <person name="Harvill E."/>
            <person name="Goodfield L.L."/>
            <person name="Ivanov Y.V."/>
            <person name="Meyer J.A."/>
            <person name="Muse S.J."/>
            <person name="Jacobs N."/>
            <person name="Bendor L."/>
            <person name="Smallridge W.E."/>
            <person name="Brinkac L.M."/>
            <person name="Sanka R."/>
            <person name="Kim M."/>
            <person name="Losada L."/>
        </authorList>
    </citation>
    <scope>NUCLEOTIDE SEQUENCE [LARGE SCALE GENOMIC DNA]</scope>
    <source>
        <strain evidence="2 3">OH87 BAL007II</strain>
    </source>
</reference>
<protein>
    <submittedName>
        <fullName evidence="2">Ribbon-helix-helix protein, CopG family</fullName>
    </submittedName>
</protein>